<keyword evidence="3" id="KW-0808">Transferase</keyword>
<accession>A0A3G9G4P9</accession>
<dbReference type="GO" id="GO:0006304">
    <property type="term" value="P:DNA modification"/>
    <property type="evidence" value="ECO:0007669"/>
    <property type="project" value="InterPro"/>
</dbReference>
<dbReference type="SUPFAM" id="SSF53335">
    <property type="entry name" value="S-adenosyl-L-methionine-dependent methyltransferases"/>
    <property type="match status" value="1"/>
</dbReference>
<reference evidence="8" key="1">
    <citation type="journal article" date="2017" name="Biotechnol. Biofuels">
        <title>Evaluation of environmental bacterial communities as a factor affecting the growth of duckweed Lemna minor.</title>
        <authorList>
            <person name="Ishizawa H."/>
            <person name="Kuroda M."/>
            <person name="Morikawa M."/>
            <person name="Ike M."/>
        </authorList>
    </citation>
    <scope>NUCLEOTIDE SEQUENCE [LARGE SCALE GENOMIC DNA]</scope>
    <source>
        <strain evidence="8">M6</strain>
    </source>
</reference>
<dbReference type="REBASE" id="261289">
    <property type="entry name" value="AexM6ORF511P"/>
</dbReference>
<gene>
    <name evidence="7" type="ORF">EM6_0511</name>
</gene>
<protein>
    <recommendedName>
        <fullName evidence="1">site-specific DNA-methyltransferase (adenine-specific)</fullName>
        <ecNumber evidence="1">2.1.1.72</ecNumber>
    </recommendedName>
</protein>
<evidence type="ECO:0000313" key="8">
    <source>
        <dbReference type="Proteomes" id="UP000278756"/>
    </source>
</evidence>
<evidence type="ECO:0000256" key="5">
    <source>
        <dbReference type="ARBA" id="ARBA00047942"/>
    </source>
</evidence>
<dbReference type="InterPro" id="IPR029063">
    <property type="entry name" value="SAM-dependent_MTases_sf"/>
</dbReference>
<organism evidence="7 8">
    <name type="scientific">Asticcacaulis excentricus</name>
    <dbReference type="NCBI Taxonomy" id="78587"/>
    <lineage>
        <taxon>Bacteria</taxon>
        <taxon>Pseudomonadati</taxon>
        <taxon>Pseudomonadota</taxon>
        <taxon>Alphaproteobacteria</taxon>
        <taxon>Caulobacterales</taxon>
        <taxon>Caulobacteraceae</taxon>
        <taxon>Asticcacaulis</taxon>
    </lineage>
</organism>
<reference evidence="8" key="2">
    <citation type="journal article" date="2017" name="Plant Physiol. Biochem.">
        <title>Differential oxidative and antioxidative response of duckweed Lemna minor toward plant growth promoting/inhibiting bacteria.</title>
        <authorList>
            <person name="Ishizawa H."/>
            <person name="Kuroda M."/>
            <person name="Morikawa M."/>
            <person name="Ike M."/>
        </authorList>
    </citation>
    <scope>NUCLEOTIDE SEQUENCE [LARGE SCALE GENOMIC DNA]</scope>
    <source>
        <strain evidence="8">M6</strain>
    </source>
</reference>
<dbReference type="Pfam" id="PF07669">
    <property type="entry name" value="Eco57I"/>
    <property type="match status" value="1"/>
</dbReference>
<evidence type="ECO:0000256" key="4">
    <source>
        <dbReference type="ARBA" id="ARBA00022691"/>
    </source>
</evidence>
<keyword evidence="2" id="KW-0489">Methyltransferase</keyword>
<dbReference type="GO" id="GO:0009007">
    <property type="term" value="F:site-specific DNA-methyltransferase (adenine-specific) activity"/>
    <property type="evidence" value="ECO:0007669"/>
    <property type="project" value="UniProtKB-EC"/>
</dbReference>
<dbReference type="AlphaFoldDB" id="A0A3G9G4P9"/>
<evidence type="ECO:0000256" key="3">
    <source>
        <dbReference type="ARBA" id="ARBA00022679"/>
    </source>
</evidence>
<evidence type="ECO:0000256" key="1">
    <source>
        <dbReference type="ARBA" id="ARBA00011900"/>
    </source>
</evidence>
<dbReference type="InterPro" id="IPR050953">
    <property type="entry name" value="N4_N6_ade-DNA_methylase"/>
</dbReference>
<dbReference type="Proteomes" id="UP000278756">
    <property type="component" value="Chromosome 1"/>
</dbReference>
<dbReference type="PRINTS" id="PR00507">
    <property type="entry name" value="N12N6MTFRASE"/>
</dbReference>
<dbReference type="GO" id="GO:0032259">
    <property type="term" value="P:methylation"/>
    <property type="evidence" value="ECO:0007669"/>
    <property type="project" value="UniProtKB-KW"/>
</dbReference>
<dbReference type="OrthoDB" id="9806213at2"/>
<name>A0A3G9G4P9_9CAUL</name>
<dbReference type="InterPro" id="IPR002052">
    <property type="entry name" value="DNA_methylase_N6_adenine_CS"/>
</dbReference>
<dbReference type="PANTHER" id="PTHR33841">
    <property type="entry name" value="DNA METHYLTRANSFERASE YEEA-RELATED"/>
    <property type="match status" value="1"/>
</dbReference>
<dbReference type="InterPro" id="IPR011639">
    <property type="entry name" value="MethylTrfase_TaqI-like_dom"/>
</dbReference>
<proteinExistence type="predicted"/>
<comment type="catalytic activity">
    <reaction evidence="5">
        <text>a 2'-deoxyadenosine in DNA + S-adenosyl-L-methionine = an N(6)-methyl-2'-deoxyadenosine in DNA + S-adenosyl-L-homocysteine + H(+)</text>
        <dbReference type="Rhea" id="RHEA:15197"/>
        <dbReference type="Rhea" id="RHEA-COMP:12418"/>
        <dbReference type="Rhea" id="RHEA-COMP:12419"/>
        <dbReference type="ChEBI" id="CHEBI:15378"/>
        <dbReference type="ChEBI" id="CHEBI:57856"/>
        <dbReference type="ChEBI" id="CHEBI:59789"/>
        <dbReference type="ChEBI" id="CHEBI:90615"/>
        <dbReference type="ChEBI" id="CHEBI:90616"/>
        <dbReference type="EC" id="2.1.1.72"/>
    </reaction>
</comment>
<dbReference type="GO" id="GO:0003676">
    <property type="term" value="F:nucleic acid binding"/>
    <property type="evidence" value="ECO:0007669"/>
    <property type="project" value="InterPro"/>
</dbReference>
<dbReference type="Gene3D" id="3.40.50.150">
    <property type="entry name" value="Vaccinia Virus protein VP39"/>
    <property type="match status" value="1"/>
</dbReference>
<dbReference type="EMBL" id="AP018827">
    <property type="protein sequence ID" value="BBF79934.1"/>
    <property type="molecule type" value="Genomic_DNA"/>
</dbReference>
<dbReference type="EC" id="2.1.1.72" evidence="1"/>
<evidence type="ECO:0000313" key="7">
    <source>
        <dbReference type="EMBL" id="BBF79934.1"/>
    </source>
</evidence>
<keyword evidence="4" id="KW-0949">S-adenosyl-L-methionine</keyword>
<sequence length="1147" mass="128912">MVIDRPRATIHLKAFDFAKLFIEELGWDRPSSRQPEMVEAEGLQFALAPVADKRGVRIFHCPAIPERNTRQRIEREITKRAYEHLIIFTDPAKTKQVWQWVAREKGRPAAFREHTWLSSSAPDALIQKLDHIAFALSDEEGLTLAGTTRKLADAFNRETITKRFYEAFKKQHDQFLGFIDGLGSVSDRQWYASLMLNRLMFVYFIQKKRFLDGDIDYLKNRLAQVRAAKGTDQFHSFYRAFLLKLFHGGLATAVHSRDPETAKLLGTIPYLNGGLFEPHALEADGNTIQIADAAFEGVFNFFDQYEWTLDTRPIEQADGKEINPDVLGHIFEKYINQKQMGAYYTKEDITDYITKNTVVPWLFQNAISNDKVAFEAGGYVWRLLSDNPDAYIHKSVRHGTDSDLPANIAAGIDDVTQRMDWNKTAPREYGLPTEIWREVVVRRGRYESIRAKAAGGEITRIEDFITHNLDIRQFARDVIQYAESPDLVRAFWKGISSIKILDPACGSGAFLFAALNIQYDLYDACLERMEQFVASAPDSGGGRGQVYSDFRTVLAQVAQHPNRDYFIYKSIIIANLYGVDIMDEAVEICKLRLFLKLASQLENPDQIEPLPDIDFNIRAGNTLIGYTSIADVKKATEATGFDFDDRAGKIEAAAQDLDQAFRLFREQQTTLHGGIQVEHKTELRRRLGALESQLDRFLAKDYGVDVGDDLAASAKFLTWKASHKPFHWLIEFYGIIDDGGFDAVVGNPPYIASNKVGYLSKLEQGERFPDIYAYILLRAQDVTAKDGRCGMIVPLSLTFSEDFSGLRDRLRGSAWYSSFDNIPAAVFTGVSQRCTIWISSPDGTDVYVAPMYRWRSAARPHLVDTITFTQLKNLTPGIRGIPKVASTGSLTTLNAICDLTRKRRREIFASGRVGGARLGFSQAARNFVSVFRQDPPCLDANSYRPIASSEIGGLKLASEELAYASKAALLGELYFSFWLSQGDGFHVTVGVIKDYLNSLAFVEDQVISDLALLGLAMHEQRGSALAFKKNAGKFVGNYNFRSLHALTRRADLILMQGLGLTPQVSLGTFDYVQRVLATNPFAGEKGIPDGLRDSLDELTVVAVDRSDDLRRIDNGLRDYLSMSQASYDFLLNRDVVLIEGVDEADAE</sequence>
<evidence type="ECO:0000259" key="6">
    <source>
        <dbReference type="Pfam" id="PF07669"/>
    </source>
</evidence>
<dbReference type="RefSeq" id="WP_126420089.1">
    <property type="nucleotide sequence ID" value="NZ_AP018827.1"/>
</dbReference>
<dbReference type="PANTHER" id="PTHR33841:SF1">
    <property type="entry name" value="DNA METHYLTRANSFERASE A"/>
    <property type="match status" value="1"/>
</dbReference>
<feature type="domain" description="Type II methyltransferase M.TaqI-like" evidence="6">
    <location>
        <begin position="575"/>
        <end position="808"/>
    </location>
</feature>
<dbReference type="PROSITE" id="PS00092">
    <property type="entry name" value="N6_MTASE"/>
    <property type="match status" value="1"/>
</dbReference>
<evidence type="ECO:0000256" key="2">
    <source>
        <dbReference type="ARBA" id="ARBA00022603"/>
    </source>
</evidence>